<evidence type="ECO:0000313" key="3">
    <source>
        <dbReference type="Proteomes" id="UP000261828"/>
    </source>
</evidence>
<dbReference type="RefSeq" id="WP_116184519.1">
    <property type="nucleotide sequence ID" value="NZ_QTJX01000002.1"/>
</dbReference>
<gene>
    <name evidence="2" type="ORF">DX873_11190</name>
</gene>
<dbReference type="Proteomes" id="UP000261828">
    <property type="component" value="Unassembled WGS sequence"/>
</dbReference>
<keyword evidence="1" id="KW-0812">Transmembrane</keyword>
<keyword evidence="1" id="KW-0472">Membrane</keyword>
<accession>A0A371JQW7</accession>
<proteinExistence type="predicted"/>
<dbReference type="AlphaFoldDB" id="A0A371JQW7"/>
<dbReference type="EMBL" id="QTJX01000002">
    <property type="protein sequence ID" value="RDY59908.1"/>
    <property type="molecule type" value="Genomic_DNA"/>
</dbReference>
<feature type="transmembrane region" description="Helical" evidence="1">
    <location>
        <begin position="24"/>
        <end position="41"/>
    </location>
</feature>
<comment type="caution">
    <text evidence="2">The sequence shown here is derived from an EMBL/GenBank/DDBJ whole genome shotgun (WGS) entry which is preliminary data.</text>
</comment>
<dbReference type="OrthoDB" id="9795618at2"/>
<sequence>MPAPEDKKTFLERLKEGYEAAKKPIAYIIMFVALLLESIPTEFMPASIQQTTYTVMILVLALILMEMLFTVYEKAIEEKATLNIIEAGDLYNSILAIVLNEKNVSIKYIGVAGRIGWTNVLAKLLNENDADSMVANRTKFKVQVALLDPKVQNQNSDFKRFGTVGDISEQIENAALHIPEFSVAGSELQLYHYDHMPNMLGFLVNDNYLFVTYSFWETLHGKMTLRAGGTDYFVYDKNDDFGGQEVIRRFNGWFNYISDPENAIIENS</sequence>
<organism evidence="2 3">
    <name type="scientific">Flagellimonas nanhaiensis</name>
    <dbReference type="NCBI Taxonomy" id="2292706"/>
    <lineage>
        <taxon>Bacteria</taxon>
        <taxon>Pseudomonadati</taxon>
        <taxon>Bacteroidota</taxon>
        <taxon>Flavobacteriia</taxon>
        <taxon>Flavobacteriales</taxon>
        <taxon>Flavobacteriaceae</taxon>
        <taxon>Flagellimonas</taxon>
    </lineage>
</organism>
<keyword evidence="1" id="KW-1133">Transmembrane helix</keyword>
<evidence type="ECO:0000313" key="2">
    <source>
        <dbReference type="EMBL" id="RDY59908.1"/>
    </source>
</evidence>
<reference evidence="2 3" key="1">
    <citation type="submission" date="2018-08" db="EMBL/GenBank/DDBJ databases">
        <title>Muricauda nanhaiensis sp. nov., isolated from seawater of the South China Sea.</title>
        <authorList>
            <person name="Dang Y."/>
        </authorList>
    </citation>
    <scope>NUCLEOTIDE SEQUENCE [LARGE SCALE GENOMIC DNA]</scope>
    <source>
        <strain evidence="2 3">SM1704</strain>
    </source>
</reference>
<feature type="transmembrane region" description="Helical" evidence="1">
    <location>
        <begin position="53"/>
        <end position="72"/>
    </location>
</feature>
<keyword evidence="3" id="KW-1185">Reference proteome</keyword>
<name>A0A371JQW7_9FLAO</name>
<evidence type="ECO:0000256" key="1">
    <source>
        <dbReference type="SAM" id="Phobius"/>
    </source>
</evidence>
<protein>
    <submittedName>
        <fullName evidence="2">Uncharacterized protein</fullName>
    </submittedName>
</protein>